<evidence type="ECO:0000313" key="1">
    <source>
        <dbReference type="EMBL" id="WNH10297.1"/>
    </source>
</evidence>
<sequence>MKTFIFDAFPHILRFPPTSSHKKCSINIAEETFENKFFEETIEILSLLTKAQVT</sequence>
<dbReference type="Proteomes" id="UP001302806">
    <property type="component" value="Chromosome"/>
</dbReference>
<name>A0ABY9XWV6_9FLAO</name>
<dbReference type="RefSeq" id="WP_415866595.1">
    <property type="nucleotide sequence ID" value="NZ_CP134537.1"/>
</dbReference>
<protein>
    <submittedName>
        <fullName evidence="1">Uncharacterized protein</fullName>
    </submittedName>
</protein>
<accession>A0ABY9XWV6</accession>
<dbReference type="EMBL" id="CP134537">
    <property type="protein sequence ID" value="WNH10297.1"/>
    <property type="molecule type" value="Genomic_DNA"/>
</dbReference>
<evidence type="ECO:0000313" key="2">
    <source>
        <dbReference type="Proteomes" id="UP001302806"/>
    </source>
</evidence>
<proteinExistence type="predicted"/>
<gene>
    <name evidence="1" type="ORF">RHP51_06380</name>
</gene>
<reference evidence="1 2" key="1">
    <citation type="submission" date="2023-09" db="EMBL/GenBank/DDBJ databases">
        <title>Thalassobella suaedae gen. nov., sp. nov., a marine bacterium of the family Flavobacteriaceae isolated from a halophyte Suaeda japonica.</title>
        <authorList>
            <person name="Lee S.Y."/>
            <person name="Hwang C.Y."/>
        </authorList>
    </citation>
    <scope>NUCLEOTIDE SEQUENCE [LARGE SCALE GENOMIC DNA]</scope>
    <source>
        <strain evidence="1 2">HL-DH14</strain>
    </source>
</reference>
<organism evidence="1 2">
    <name type="scientific">Thalassobellus suaedae</name>
    <dbReference type="NCBI Taxonomy" id="3074124"/>
    <lineage>
        <taxon>Bacteria</taxon>
        <taxon>Pseudomonadati</taxon>
        <taxon>Bacteroidota</taxon>
        <taxon>Flavobacteriia</taxon>
        <taxon>Flavobacteriales</taxon>
        <taxon>Flavobacteriaceae</taxon>
        <taxon>Thalassobellus</taxon>
    </lineage>
</organism>